<dbReference type="Proteomes" id="UP001202887">
    <property type="component" value="Unassembled WGS sequence"/>
</dbReference>
<reference evidence="1" key="2">
    <citation type="submission" date="2022-03" db="EMBL/GenBank/DDBJ databases">
        <authorList>
            <person name="Ryngajllo M."/>
            <person name="Jacek P."/>
            <person name="Kubiak K."/>
        </authorList>
    </citation>
    <scope>NUCLEOTIDE SEQUENCE</scope>
    <source>
        <strain evidence="1">SI1</strain>
    </source>
</reference>
<feature type="non-terminal residue" evidence="1">
    <location>
        <position position="66"/>
    </location>
</feature>
<protein>
    <submittedName>
        <fullName evidence="1">IS110 family transposase</fullName>
    </submittedName>
</protein>
<sequence length="66" mass="7456">MPQLIRIGIDTSKKVFQLHGMDAEELVALGRKLSRHPMIRFFEKLPPTVIGIEACGASHRWTRTLG</sequence>
<evidence type="ECO:0000313" key="2">
    <source>
        <dbReference type="Proteomes" id="UP001202887"/>
    </source>
</evidence>
<reference evidence="1" key="1">
    <citation type="journal article" date="2021" name="Polymers (Basel)">
        <title>Highly Stretchable Bacterial Cellulose Produced by Komagataeibacter hansenii SI1.</title>
        <authorList>
            <person name="Cielecka I."/>
            <person name="Ryngajllo M."/>
            <person name="Maniukiewicz W."/>
            <person name="Bielecki S."/>
        </authorList>
    </citation>
    <scope>NUCLEOTIDE SEQUENCE</scope>
    <source>
        <strain evidence="1">SI1</strain>
    </source>
</reference>
<organism evidence="1 2">
    <name type="scientific">Novacetimonas hansenii</name>
    <name type="common">Komagataeibacter hansenii</name>
    <dbReference type="NCBI Taxonomy" id="436"/>
    <lineage>
        <taxon>Bacteria</taxon>
        <taxon>Pseudomonadati</taxon>
        <taxon>Pseudomonadota</taxon>
        <taxon>Alphaproteobacteria</taxon>
        <taxon>Acetobacterales</taxon>
        <taxon>Acetobacteraceae</taxon>
        <taxon>Novacetimonas</taxon>
    </lineage>
</organism>
<evidence type="ECO:0000313" key="1">
    <source>
        <dbReference type="EMBL" id="MCJ8355710.1"/>
    </source>
</evidence>
<name>A0AAW5EWQ4_NOVHA</name>
<accession>A0AAW5EWQ4</accession>
<comment type="caution">
    <text evidence="1">The sequence shown here is derived from an EMBL/GenBank/DDBJ whole genome shotgun (WGS) entry which is preliminary data.</text>
</comment>
<dbReference type="AlphaFoldDB" id="A0AAW5EWQ4"/>
<proteinExistence type="predicted"/>
<dbReference type="EMBL" id="JAIBCX010000355">
    <property type="protein sequence ID" value="MCJ8355710.1"/>
    <property type="molecule type" value="Genomic_DNA"/>
</dbReference>
<gene>
    <name evidence="1" type="ORF">K1W68_17265</name>
</gene>